<dbReference type="UniPathway" id="UPA00031">
    <property type="reaction ID" value="UER00007"/>
</dbReference>
<dbReference type="NCBIfam" id="NF002747">
    <property type="entry name" value="PRK02759.1"/>
    <property type="match status" value="1"/>
</dbReference>
<dbReference type="OrthoDB" id="9795769at2"/>
<dbReference type="Pfam" id="PF01502">
    <property type="entry name" value="PRA-CH"/>
    <property type="match status" value="1"/>
</dbReference>
<sequence>MLDYKQIIDKLDWEKSNGLIPVIVQDLDGEVLTLGYMNKEALNKTLETRYVHYYSRSKERIRMKGETSGNYQKLKEVYVDCDNDTLLLKVDQTGPACHLGTKSCFRKIEQIDKVPESNIDYSLDFLNQLKEIIKDRKKNPKEGSYTTYLFNEGKEKIYKKFGEEAVEVLVAPNRERTIYETADMIYHLLVLLTYEGIDIAEVVQELKKRHSPEGGKQS</sequence>
<feature type="region of interest" description="Phosphoribosyl-AMP cyclohydrolase" evidence="13">
    <location>
        <begin position="1"/>
        <end position="125"/>
    </location>
</feature>
<comment type="similarity">
    <text evidence="6 13">In the N-terminal section; belongs to the PRA-CH family.</text>
</comment>
<dbReference type="InterPro" id="IPR023019">
    <property type="entry name" value="His_synth_HisIE"/>
</dbReference>
<comment type="catalytic activity">
    <reaction evidence="1 13">
        <text>1-(5-phospho-beta-D-ribosyl)-5'-AMP + H2O = 1-(5-phospho-beta-D-ribosyl)-5-[(5-phospho-beta-D-ribosylamino)methylideneamino]imidazole-4-carboxamide</text>
        <dbReference type="Rhea" id="RHEA:20049"/>
        <dbReference type="ChEBI" id="CHEBI:15377"/>
        <dbReference type="ChEBI" id="CHEBI:58435"/>
        <dbReference type="ChEBI" id="CHEBI:59457"/>
        <dbReference type="EC" id="3.5.4.19"/>
    </reaction>
</comment>
<name>A0A2K1P0P5_9BACT</name>
<dbReference type="InterPro" id="IPR021130">
    <property type="entry name" value="PRib-ATP_PPHydrolase-like"/>
</dbReference>
<evidence type="ECO:0000256" key="10">
    <source>
        <dbReference type="ARBA" id="ARBA00022840"/>
    </source>
</evidence>
<dbReference type="HAMAP" id="MF_01020">
    <property type="entry name" value="HisE"/>
    <property type="match status" value="1"/>
</dbReference>
<evidence type="ECO:0000256" key="1">
    <source>
        <dbReference type="ARBA" id="ARBA00000024"/>
    </source>
</evidence>
<comment type="pathway">
    <text evidence="3 13">Amino-acid biosynthesis; L-histidine biosynthesis; L-histidine from 5-phospho-alpha-D-ribose 1-diphosphate: step 3/9.</text>
</comment>
<dbReference type="EC" id="3.6.1.31" evidence="13"/>
<dbReference type="Gene3D" id="3.10.20.810">
    <property type="entry name" value="Phosphoribosyl-AMP cyclohydrolase"/>
    <property type="match status" value="1"/>
</dbReference>
<dbReference type="FunFam" id="3.10.20.810:FF:000001">
    <property type="entry name" value="Histidine biosynthesis bifunctional protein HisIE"/>
    <property type="match status" value="1"/>
</dbReference>
<evidence type="ECO:0000256" key="9">
    <source>
        <dbReference type="ARBA" id="ARBA00022801"/>
    </source>
</evidence>
<evidence type="ECO:0000256" key="8">
    <source>
        <dbReference type="ARBA" id="ARBA00022741"/>
    </source>
</evidence>
<comment type="caution">
    <text evidence="15">The sequence shown here is derived from an EMBL/GenBank/DDBJ whole genome shotgun (WGS) entry which is preliminary data.</text>
</comment>
<organism evidence="15 16">
    <name type="scientific">Petrotoga olearia DSM 13574</name>
    <dbReference type="NCBI Taxonomy" id="1122955"/>
    <lineage>
        <taxon>Bacteria</taxon>
        <taxon>Thermotogati</taxon>
        <taxon>Thermotogota</taxon>
        <taxon>Thermotogae</taxon>
        <taxon>Petrotogales</taxon>
        <taxon>Petrotogaceae</taxon>
        <taxon>Petrotoga</taxon>
    </lineage>
</organism>
<evidence type="ECO:0000256" key="5">
    <source>
        <dbReference type="ARBA" id="ARBA00007731"/>
    </source>
</evidence>
<dbReference type="NCBIfam" id="NF000768">
    <property type="entry name" value="PRK00051.1"/>
    <property type="match status" value="1"/>
</dbReference>
<dbReference type="GO" id="GO:0004636">
    <property type="term" value="F:phosphoribosyl-ATP diphosphatase activity"/>
    <property type="evidence" value="ECO:0007669"/>
    <property type="project" value="UniProtKB-UniRule"/>
</dbReference>
<dbReference type="EMBL" id="AZRL01000012">
    <property type="protein sequence ID" value="PNR96351.1"/>
    <property type="molecule type" value="Genomic_DNA"/>
</dbReference>
<comment type="similarity">
    <text evidence="5 13">In the C-terminal section; belongs to the PRA-PH family.</text>
</comment>
<evidence type="ECO:0000256" key="4">
    <source>
        <dbReference type="ARBA" id="ARBA00005204"/>
    </source>
</evidence>
<dbReference type="Gene3D" id="1.10.287.1080">
    <property type="entry name" value="MazG-like"/>
    <property type="match status" value="1"/>
</dbReference>
<dbReference type="HAMAP" id="MF_01019">
    <property type="entry name" value="HisIE"/>
    <property type="match status" value="1"/>
</dbReference>
<comment type="pathway">
    <text evidence="4 13">Amino-acid biosynthesis; L-histidine biosynthesis; L-histidine from 5-phospho-alpha-D-ribose 1-diphosphate: step 2/9.</text>
</comment>
<keyword evidence="13" id="KW-0963">Cytoplasm</keyword>
<evidence type="ECO:0000259" key="14">
    <source>
        <dbReference type="Pfam" id="PF01502"/>
    </source>
</evidence>
<evidence type="ECO:0000256" key="11">
    <source>
        <dbReference type="ARBA" id="ARBA00023102"/>
    </source>
</evidence>
<comment type="subcellular location">
    <subcellularLocation>
        <location evidence="13">Cytoplasm</location>
    </subcellularLocation>
</comment>
<dbReference type="PANTHER" id="PTHR42945">
    <property type="entry name" value="HISTIDINE BIOSYNTHESIS BIFUNCTIONAL PROTEIN"/>
    <property type="match status" value="1"/>
</dbReference>
<reference evidence="15 16" key="1">
    <citation type="submission" date="2013-12" db="EMBL/GenBank/DDBJ databases">
        <title>Comparative genomics of Petrotoga isolates.</title>
        <authorList>
            <person name="Nesbo C.L."/>
            <person name="Charchuk R."/>
            <person name="Chow K."/>
        </authorList>
    </citation>
    <scope>NUCLEOTIDE SEQUENCE [LARGE SCALE GENOMIC DNA]</scope>
    <source>
        <strain evidence="15 16">DSM 13574</strain>
    </source>
</reference>
<feature type="domain" description="Phosphoribosyl-AMP cyclohydrolase" evidence="14">
    <location>
        <begin position="34"/>
        <end position="105"/>
    </location>
</feature>
<dbReference type="GO" id="GO:0005737">
    <property type="term" value="C:cytoplasm"/>
    <property type="evidence" value="ECO:0007669"/>
    <property type="project" value="UniProtKB-SubCell"/>
</dbReference>
<evidence type="ECO:0000256" key="12">
    <source>
        <dbReference type="ARBA" id="ARBA00023268"/>
    </source>
</evidence>
<dbReference type="EC" id="3.5.4.19" evidence="13"/>
<feature type="region of interest" description="Phosphoribosyl-ATP pyrophosphohydrolase" evidence="13">
    <location>
        <begin position="126"/>
        <end position="218"/>
    </location>
</feature>
<dbReference type="SUPFAM" id="SSF101386">
    <property type="entry name" value="all-alpha NTP pyrophosphatases"/>
    <property type="match status" value="1"/>
</dbReference>
<dbReference type="Pfam" id="PF01503">
    <property type="entry name" value="PRA-PH"/>
    <property type="match status" value="1"/>
</dbReference>
<keyword evidence="11 13" id="KW-0368">Histidine biosynthesis</keyword>
<gene>
    <name evidence="13" type="primary">hisI</name>
    <name evidence="13" type="synonym">hisIE</name>
    <name evidence="15" type="ORF">X929_04365</name>
</gene>
<keyword evidence="8 13" id="KW-0547">Nucleotide-binding</keyword>
<evidence type="ECO:0000256" key="3">
    <source>
        <dbReference type="ARBA" id="ARBA00005169"/>
    </source>
</evidence>
<evidence type="ECO:0000256" key="6">
    <source>
        <dbReference type="ARBA" id="ARBA00008299"/>
    </source>
</evidence>
<keyword evidence="7 13" id="KW-0028">Amino-acid biosynthesis</keyword>
<dbReference type="GO" id="GO:0004635">
    <property type="term" value="F:phosphoribosyl-AMP cyclohydrolase activity"/>
    <property type="evidence" value="ECO:0007669"/>
    <property type="project" value="UniProtKB-UniRule"/>
</dbReference>
<keyword evidence="10 13" id="KW-0067">ATP-binding</keyword>
<accession>A0A2K1P0P5</accession>
<evidence type="ECO:0000256" key="13">
    <source>
        <dbReference type="HAMAP-Rule" id="MF_01019"/>
    </source>
</evidence>
<dbReference type="AlphaFoldDB" id="A0A2K1P0P5"/>
<dbReference type="NCBIfam" id="TIGR03188">
    <property type="entry name" value="histidine_hisI"/>
    <property type="match status" value="1"/>
</dbReference>
<evidence type="ECO:0000313" key="15">
    <source>
        <dbReference type="EMBL" id="PNR96351.1"/>
    </source>
</evidence>
<protein>
    <recommendedName>
        <fullName evidence="13">Histidine biosynthesis bifunctional protein HisIE</fullName>
    </recommendedName>
    <domain>
        <recommendedName>
            <fullName evidence="13">Phosphoribosyl-AMP cyclohydrolase</fullName>
            <shortName evidence="13">PRA-CH</shortName>
            <ecNumber evidence="13">3.5.4.19</ecNumber>
        </recommendedName>
    </domain>
    <domain>
        <recommendedName>
            <fullName evidence="13">Phosphoribosyl-ATP pyrophosphatase</fullName>
            <shortName evidence="13">PRA-PH</shortName>
            <ecNumber evidence="13">3.6.1.31</ecNumber>
        </recommendedName>
    </domain>
</protein>
<dbReference type="GO" id="GO:0000105">
    <property type="term" value="P:L-histidine biosynthetic process"/>
    <property type="evidence" value="ECO:0007669"/>
    <property type="project" value="UniProtKB-UniRule"/>
</dbReference>
<dbReference type="GO" id="GO:0005524">
    <property type="term" value="F:ATP binding"/>
    <property type="evidence" value="ECO:0007669"/>
    <property type="project" value="UniProtKB-KW"/>
</dbReference>
<keyword evidence="12 13" id="KW-0511">Multifunctional enzyme</keyword>
<dbReference type="PANTHER" id="PTHR42945:SF1">
    <property type="entry name" value="HISTIDINE BIOSYNTHESIS BIFUNCTIONAL PROTEIN HIS7"/>
    <property type="match status" value="1"/>
</dbReference>
<keyword evidence="9 13" id="KW-0378">Hydrolase</keyword>
<proteinExistence type="inferred from homology"/>
<evidence type="ECO:0000256" key="7">
    <source>
        <dbReference type="ARBA" id="ARBA00022605"/>
    </source>
</evidence>
<dbReference type="InterPro" id="IPR038019">
    <property type="entry name" value="PRib_AMP_CycHydrolase_sf"/>
</dbReference>
<dbReference type="SUPFAM" id="SSF141734">
    <property type="entry name" value="HisI-like"/>
    <property type="match status" value="1"/>
</dbReference>
<comment type="catalytic activity">
    <reaction evidence="2 13">
        <text>1-(5-phospho-beta-D-ribosyl)-ATP + H2O = 1-(5-phospho-beta-D-ribosyl)-5'-AMP + diphosphate + H(+)</text>
        <dbReference type="Rhea" id="RHEA:22828"/>
        <dbReference type="ChEBI" id="CHEBI:15377"/>
        <dbReference type="ChEBI" id="CHEBI:15378"/>
        <dbReference type="ChEBI" id="CHEBI:33019"/>
        <dbReference type="ChEBI" id="CHEBI:59457"/>
        <dbReference type="ChEBI" id="CHEBI:73183"/>
        <dbReference type="EC" id="3.6.1.31"/>
    </reaction>
</comment>
<evidence type="ECO:0000313" key="16">
    <source>
        <dbReference type="Proteomes" id="UP000236434"/>
    </source>
</evidence>
<dbReference type="Proteomes" id="UP000236434">
    <property type="component" value="Unassembled WGS sequence"/>
</dbReference>
<dbReference type="RefSeq" id="WP_103066812.1">
    <property type="nucleotide sequence ID" value="NZ_AZRL01000012.1"/>
</dbReference>
<dbReference type="InterPro" id="IPR008179">
    <property type="entry name" value="HisE"/>
</dbReference>
<evidence type="ECO:0000256" key="2">
    <source>
        <dbReference type="ARBA" id="ARBA00001460"/>
    </source>
</evidence>
<dbReference type="CDD" id="cd11534">
    <property type="entry name" value="NTP-PPase_HisIE_like"/>
    <property type="match status" value="1"/>
</dbReference>
<dbReference type="InterPro" id="IPR002496">
    <property type="entry name" value="PRib_AMP_CycHydrolase_dom"/>
</dbReference>